<sequence length="178" mass="20530">MREGERWNKTFEEILKKNNIRADKITQKAAFEHREKVFKNLFKIKMFEGSEVLLDKLQDKGIALGLVTGTPRRELKKILPKRIYRMFKAIVPSDEVKFGKPHPEPYLTALRKLKIRPSEAIVVENAPNGVKAANKAGIRCVAIETSLSRAYLKGAYKVVRSIKELSKLLREEVFMCFR</sequence>
<dbReference type="PANTHER" id="PTHR18901:SF38">
    <property type="entry name" value="PSEUDOURIDINE-5'-PHOSPHATASE"/>
    <property type="match status" value="1"/>
</dbReference>
<protein>
    <recommendedName>
        <fullName evidence="2">HAD family phosphatase</fullName>
    </recommendedName>
</protein>
<evidence type="ECO:0000313" key="1">
    <source>
        <dbReference type="EMBL" id="GAF77162.1"/>
    </source>
</evidence>
<dbReference type="NCBIfam" id="TIGR01549">
    <property type="entry name" value="HAD-SF-IA-v1"/>
    <property type="match status" value="1"/>
</dbReference>
<reference evidence="1" key="1">
    <citation type="journal article" date="2014" name="Front. Microbiol.">
        <title>High frequency of phylogenetically diverse reductive dehalogenase-homologous genes in deep subseafloor sedimentary metagenomes.</title>
        <authorList>
            <person name="Kawai M."/>
            <person name="Futagami T."/>
            <person name="Toyoda A."/>
            <person name="Takaki Y."/>
            <person name="Nishi S."/>
            <person name="Hori S."/>
            <person name="Arai W."/>
            <person name="Tsubouchi T."/>
            <person name="Morono Y."/>
            <person name="Uchiyama I."/>
            <person name="Ito T."/>
            <person name="Fujiyama A."/>
            <person name="Inagaki F."/>
            <person name="Takami H."/>
        </authorList>
    </citation>
    <scope>NUCLEOTIDE SEQUENCE</scope>
    <source>
        <strain evidence="1">Expedition CK06-06</strain>
    </source>
</reference>
<dbReference type="InterPro" id="IPR041492">
    <property type="entry name" value="HAD_2"/>
</dbReference>
<dbReference type="PRINTS" id="PR00413">
    <property type="entry name" value="HADHALOGNASE"/>
</dbReference>
<gene>
    <name evidence="1" type="ORF">S01H1_11156</name>
</gene>
<dbReference type="Pfam" id="PF13419">
    <property type="entry name" value="HAD_2"/>
    <property type="match status" value="1"/>
</dbReference>
<dbReference type="InterPro" id="IPR036412">
    <property type="entry name" value="HAD-like_sf"/>
</dbReference>
<dbReference type="EMBL" id="BARS01005687">
    <property type="protein sequence ID" value="GAF77162.1"/>
    <property type="molecule type" value="Genomic_DNA"/>
</dbReference>
<dbReference type="GO" id="GO:0016791">
    <property type="term" value="F:phosphatase activity"/>
    <property type="evidence" value="ECO:0007669"/>
    <property type="project" value="TreeGrafter"/>
</dbReference>
<proteinExistence type="predicted"/>
<dbReference type="InterPro" id="IPR023214">
    <property type="entry name" value="HAD_sf"/>
</dbReference>
<organism evidence="1">
    <name type="scientific">marine sediment metagenome</name>
    <dbReference type="NCBI Taxonomy" id="412755"/>
    <lineage>
        <taxon>unclassified sequences</taxon>
        <taxon>metagenomes</taxon>
        <taxon>ecological metagenomes</taxon>
    </lineage>
</organism>
<dbReference type="CDD" id="cd07505">
    <property type="entry name" value="HAD_BPGM-like"/>
    <property type="match status" value="1"/>
</dbReference>
<dbReference type="Gene3D" id="3.40.50.1000">
    <property type="entry name" value="HAD superfamily/HAD-like"/>
    <property type="match status" value="1"/>
</dbReference>
<accession>X0SMR5</accession>
<dbReference type="AlphaFoldDB" id="X0SMR5"/>
<dbReference type="NCBIfam" id="TIGR01509">
    <property type="entry name" value="HAD-SF-IA-v3"/>
    <property type="match status" value="1"/>
</dbReference>
<dbReference type="PANTHER" id="PTHR18901">
    <property type="entry name" value="2-DEOXYGLUCOSE-6-PHOSPHATE PHOSPHATASE 2"/>
    <property type="match status" value="1"/>
</dbReference>
<comment type="caution">
    <text evidence="1">The sequence shown here is derived from an EMBL/GenBank/DDBJ whole genome shotgun (WGS) entry which is preliminary data.</text>
</comment>
<name>X0SMR5_9ZZZZ</name>
<dbReference type="InterPro" id="IPR006439">
    <property type="entry name" value="HAD-SF_hydro_IA"/>
</dbReference>
<evidence type="ECO:0008006" key="2">
    <source>
        <dbReference type="Google" id="ProtNLM"/>
    </source>
</evidence>
<dbReference type="SUPFAM" id="SSF56784">
    <property type="entry name" value="HAD-like"/>
    <property type="match status" value="1"/>
</dbReference>